<dbReference type="AlphaFoldDB" id="A0AAV7GXJ3"/>
<proteinExistence type="predicted"/>
<comment type="caution">
    <text evidence="1">The sequence shown here is derived from an EMBL/GenBank/DDBJ whole genome shotgun (WGS) entry which is preliminary data.</text>
</comment>
<reference evidence="1 2" key="1">
    <citation type="journal article" date="2021" name="Hortic Res">
        <title>Chromosome-scale assembly of the Dendrobium chrysotoxum genome enhances the understanding of orchid evolution.</title>
        <authorList>
            <person name="Zhang Y."/>
            <person name="Zhang G.Q."/>
            <person name="Zhang D."/>
            <person name="Liu X.D."/>
            <person name="Xu X.Y."/>
            <person name="Sun W.H."/>
            <person name="Yu X."/>
            <person name="Zhu X."/>
            <person name="Wang Z.W."/>
            <person name="Zhao X."/>
            <person name="Zhong W.Y."/>
            <person name="Chen H."/>
            <person name="Yin W.L."/>
            <person name="Huang T."/>
            <person name="Niu S.C."/>
            <person name="Liu Z.J."/>
        </authorList>
    </citation>
    <scope>NUCLEOTIDE SEQUENCE [LARGE SCALE GENOMIC DNA]</scope>
    <source>
        <strain evidence="1">Lindl</strain>
    </source>
</reference>
<accession>A0AAV7GXJ3</accession>
<protein>
    <submittedName>
        <fullName evidence="1">Uncharacterized protein</fullName>
    </submittedName>
</protein>
<keyword evidence="2" id="KW-1185">Reference proteome</keyword>
<dbReference type="Proteomes" id="UP000775213">
    <property type="component" value="Unassembled WGS sequence"/>
</dbReference>
<name>A0AAV7GXJ3_DENCH</name>
<dbReference type="EMBL" id="JAGFBR010000009">
    <property type="protein sequence ID" value="KAH0461476.1"/>
    <property type="molecule type" value="Genomic_DNA"/>
</dbReference>
<evidence type="ECO:0000313" key="2">
    <source>
        <dbReference type="Proteomes" id="UP000775213"/>
    </source>
</evidence>
<sequence length="80" mass="8602">MVTRAPAAAGQTTAVRSPTFLAMLRAQAIFISAIKQVNFTTLFLINSSKKLGITLVKDAVILPKLWRSSSNSRPSGIVTK</sequence>
<gene>
    <name evidence="1" type="ORF">IEQ34_009051</name>
</gene>
<evidence type="ECO:0000313" key="1">
    <source>
        <dbReference type="EMBL" id="KAH0461476.1"/>
    </source>
</evidence>
<organism evidence="1 2">
    <name type="scientific">Dendrobium chrysotoxum</name>
    <name type="common">Orchid</name>
    <dbReference type="NCBI Taxonomy" id="161865"/>
    <lineage>
        <taxon>Eukaryota</taxon>
        <taxon>Viridiplantae</taxon>
        <taxon>Streptophyta</taxon>
        <taxon>Embryophyta</taxon>
        <taxon>Tracheophyta</taxon>
        <taxon>Spermatophyta</taxon>
        <taxon>Magnoliopsida</taxon>
        <taxon>Liliopsida</taxon>
        <taxon>Asparagales</taxon>
        <taxon>Orchidaceae</taxon>
        <taxon>Epidendroideae</taxon>
        <taxon>Malaxideae</taxon>
        <taxon>Dendrobiinae</taxon>
        <taxon>Dendrobium</taxon>
    </lineage>
</organism>